<evidence type="ECO:0000313" key="7">
    <source>
        <dbReference type="EMBL" id="MBO8197032.1"/>
    </source>
</evidence>
<dbReference type="InterPro" id="IPR029016">
    <property type="entry name" value="GAF-like_dom_sf"/>
</dbReference>
<dbReference type="PROSITE" id="PS51078">
    <property type="entry name" value="ICLR_ED"/>
    <property type="match status" value="2"/>
</dbReference>
<feature type="domain" description="IclR-ED" evidence="6">
    <location>
        <begin position="103"/>
        <end position="304"/>
    </location>
</feature>
<evidence type="ECO:0000313" key="8">
    <source>
        <dbReference type="Proteomes" id="UP000721954"/>
    </source>
</evidence>
<feature type="domain" description="HTH iclR-type" evidence="5">
    <location>
        <begin position="347"/>
        <end position="408"/>
    </location>
</feature>
<dbReference type="GeneID" id="96257300"/>
<dbReference type="PANTHER" id="PTHR30136:SF34">
    <property type="entry name" value="TRANSCRIPTIONAL REGULATOR"/>
    <property type="match status" value="1"/>
</dbReference>
<evidence type="ECO:0000259" key="6">
    <source>
        <dbReference type="PROSITE" id="PS51078"/>
    </source>
</evidence>
<accession>A0ABS3XPU2</accession>
<dbReference type="SUPFAM" id="SSF46785">
    <property type="entry name" value="Winged helix' DNA-binding domain"/>
    <property type="match status" value="2"/>
</dbReference>
<evidence type="ECO:0000256" key="1">
    <source>
        <dbReference type="ARBA" id="ARBA00023015"/>
    </source>
</evidence>
<feature type="region of interest" description="Disordered" evidence="4">
    <location>
        <begin position="1"/>
        <end position="40"/>
    </location>
</feature>
<reference evidence="7 8" key="1">
    <citation type="submission" date="2021-02" db="EMBL/GenBank/DDBJ databases">
        <title>Streptomyces spirodelae sp. nov., isolated from duckweed.</title>
        <authorList>
            <person name="Saimee Y."/>
            <person name="Duangmal K."/>
        </authorList>
    </citation>
    <scope>NUCLEOTIDE SEQUENCE [LARGE SCALE GENOMIC DNA]</scope>
    <source>
        <strain evidence="7 8">DSM 42105</strain>
    </source>
</reference>
<dbReference type="PANTHER" id="PTHR30136">
    <property type="entry name" value="HELIX-TURN-HELIX TRANSCRIPTIONAL REGULATOR, ICLR FAMILY"/>
    <property type="match status" value="1"/>
</dbReference>
<dbReference type="InterPro" id="IPR005471">
    <property type="entry name" value="Tscrpt_reg_IclR_N"/>
</dbReference>
<feature type="domain" description="HTH iclR-type" evidence="5">
    <location>
        <begin position="41"/>
        <end position="102"/>
    </location>
</feature>
<keyword evidence="3" id="KW-0804">Transcription</keyword>
<sequence>MPPTPPPPHQQRTRSAAVAEPGTGRRGHADGAQPARGGQSVATLERGLAVIRVLAEQPGGRLSRAELARTCGTARATLDRIAATLTHLGHLRAEAQDLQLAPRTLEFGNACLTASGLTEALGEPAHRLADELDESVSVAVPDRDGARFVVQCPRRRAMAVTFHIGDLLPAERCAPGALFAADWDEEAWERWRRRLEVDPHATGFLALPPARPHRARRTAPNPGTEADFAARVADARRTGVAVDDQLVEPGLVAVALPVHGPHGTVVCAVSVVSHTSRHTADSLTAHALPRLRACAAAMSERLAAPAAPPAAQGPPPPTPPSPATAAQPLTDAAALRAAKDELGPDFLQSLARGLAVLAALRVPGGMTLSQVAAATGLSRATARRLLHALRDLGYVGTGSEESRFIPLPRVLELGHAAQAGLTFERLATPHLADLVRRVHDSASIAVLDGTDIRYVARVAATRVMGVDLGVGTRLPAYAAAMGRVLLAGLPPARAADRLAHSAPAPLTRRTLTGLPELTAAVDAVRRDGYALVDQELEDGLRSVAVPLRDRAGRVVAALNVAAHAAHRTREDLRHTVLPELRATAGRIETDLTAATEHHPTAAP</sequence>
<gene>
    <name evidence="7" type="ORF">JW613_01700</name>
</gene>
<evidence type="ECO:0000256" key="2">
    <source>
        <dbReference type="ARBA" id="ARBA00023125"/>
    </source>
</evidence>
<dbReference type="InterPro" id="IPR050707">
    <property type="entry name" value="HTH_MetabolicPath_Reg"/>
</dbReference>
<dbReference type="InterPro" id="IPR036390">
    <property type="entry name" value="WH_DNA-bd_sf"/>
</dbReference>
<evidence type="ECO:0000259" key="5">
    <source>
        <dbReference type="PROSITE" id="PS51077"/>
    </source>
</evidence>
<dbReference type="RefSeq" id="WP_209208884.1">
    <property type="nucleotide sequence ID" value="NZ_JAFFZM010000001.1"/>
</dbReference>
<protein>
    <submittedName>
        <fullName evidence="7">Helix-turn-helix domain-containing protein</fullName>
    </submittedName>
</protein>
<feature type="domain" description="IclR-ED" evidence="6">
    <location>
        <begin position="409"/>
        <end position="593"/>
    </location>
</feature>
<dbReference type="PROSITE" id="PS51077">
    <property type="entry name" value="HTH_ICLR"/>
    <property type="match status" value="2"/>
</dbReference>
<dbReference type="Pfam" id="PF01614">
    <property type="entry name" value="IclR_C"/>
    <property type="match status" value="2"/>
</dbReference>
<name>A0ABS3XPU2_9ACTN</name>
<dbReference type="Proteomes" id="UP000721954">
    <property type="component" value="Unassembled WGS sequence"/>
</dbReference>
<comment type="caution">
    <text evidence="7">The sequence shown here is derived from an EMBL/GenBank/DDBJ whole genome shotgun (WGS) entry which is preliminary data.</text>
</comment>
<dbReference type="InterPro" id="IPR036388">
    <property type="entry name" value="WH-like_DNA-bd_sf"/>
</dbReference>
<keyword evidence="2" id="KW-0238">DNA-binding</keyword>
<keyword evidence="8" id="KW-1185">Reference proteome</keyword>
<feature type="compositionally biased region" description="Pro residues" evidence="4">
    <location>
        <begin position="306"/>
        <end position="322"/>
    </location>
</feature>
<keyword evidence="1" id="KW-0805">Transcription regulation</keyword>
<dbReference type="EMBL" id="JAFFZM010000001">
    <property type="protein sequence ID" value="MBO8197032.1"/>
    <property type="molecule type" value="Genomic_DNA"/>
</dbReference>
<dbReference type="SMART" id="SM00346">
    <property type="entry name" value="HTH_ICLR"/>
    <property type="match status" value="2"/>
</dbReference>
<evidence type="ECO:0000256" key="3">
    <source>
        <dbReference type="ARBA" id="ARBA00023163"/>
    </source>
</evidence>
<dbReference type="Gene3D" id="3.30.450.40">
    <property type="match status" value="2"/>
</dbReference>
<dbReference type="InterPro" id="IPR014757">
    <property type="entry name" value="Tscrpt_reg_IclR_C"/>
</dbReference>
<dbReference type="Gene3D" id="1.10.10.10">
    <property type="entry name" value="Winged helix-like DNA-binding domain superfamily/Winged helix DNA-binding domain"/>
    <property type="match status" value="2"/>
</dbReference>
<dbReference type="Pfam" id="PF09339">
    <property type="entry name" value="HTH_IclR"/>
    <property type="match status" value="2"/>
</dbReference>
<proteinExistence type="predicted"/>
<evidence type="ECO:0000256" key="4">
    <source>
        <dbReference type="SAM" id="MobiDB-lite"/>
    </source>
</evidence>
<organism evidence="7 8">
    <name type="scientific">Streptomyces smyrnaeus</name>
    <dbReference type="NCBI Taxonomy" id="1387713"/>
    <lineage>
        <taxon>Bacteria</taxon>
        <taxon>Bacillati</taxon>
        <taxon>Actinomycetota</taxon>
        <taxon>Actinomycetes</taxon>
        <taxon>Kitasatosporales</taxon>
        <taxon>Streptomycetaceae</taxon>
        <taxon>Streptomyces</taxon>
    </lineage>
</organism>
<dbReference type="SUPFAM" id="SSF55781">
    <property type="entry name" value="GAF domain-like"/>
    <property type="match status" value="2"/>
</dbReference>
<feature type="region of interest" description="Disordered" evidence="4">
    <location>
        <begin position="303"/>
        <end position="327"/>
    </location>
</feature>